<organism evidence="1 2">
    <name type="scientific">Paenibacillus montaniterrae</name>
    <dbReference type="NCBI Taxonomy" id="429341"/>
    <lineage>
        <taxon>Bacteria</taxon>
        <taxon>Bacillati</taxon>
        <taxon>Bacillota</taxon>
        <taxon>Bacilli</taxon>
        <taxon>Bacillales</taxon>
        <taxon>Paenibacillaceae</taxon>
        <taxon>Paenibacillus</taxon>
    </lineage>
</organism>
<reference evidence="1" key="1">
    <citation type="submission" date="2021-03" db="EMBL/GenBank/DDBJ databases">
        <title>Antimicrobial resistance genes in bacteria isolated from Japanese honey, and their potential for conferring macrolide and lincosamide resistance in the American foulbrood pathogen Paenibacillus larvae.</title>
        <authorList>
            <person name="Okamoto M."/>
            <person name="Kumagai M."/>
            <person name="Kanamori H."/>
            <person name="Takamatsu D."/>
        </authorList>
    </citation>
    <scope>NUCLEOTIDE SEQUENCE</scope>
    <source>
        <strain evidence="1">J40TS1</strain>
    </source>
</reference>
<evidence type="ECO:0000313" key="1">
    <source>
        <dbReference type="EMBL" id="GIP16095.1"/>
    </source>
</evidence>
<proteinExistence type="predicted"/>
<name>A0A919YMA4_9BACL</name>
<dbReference type="EMBL" id="BOSE01000002">
    <property type="protein sequence ID" value="GIP16095.1"/>
    <property type="molecule type" value="Genomic_DNA"/>
</dbReference>
<comment type="caution">
    <text evidence="1">The sequence shown here is derived from an EMBL/GenBank/DDBJ whole genome shotgun (WGS) entry which is preliminary data.</text>
</comment>
<dbReference type="RefSeq" id="WP_213514330.1">
    <property type="nucleotide sequence ID" value="NZ_BOSE01000002.1"/>
</dbReference>
<dbReference type="InterPro" id="IPR035986">
    <property type="entry name" value="PKD_dom_sf"/>
</dbReference>
<sequence>MSNQQSNKQQAVQPLYAPSEDAQFQQPYIDIDEWRDFPVRHRYMHGGFADTATRFSFYFPPKETYTGRFFQPVYPVQGSEHASQSQVEGVDNKIGFAISSGAYMVETNMGGASTDPTLVYRASAAVAEYSRVKAVELYGPHRPYGYIYGGSGGGFKTISFMENTTGVWDGAVPFVIGTPMAIPNVFTARVHAMRILKNKLPAIIDAIEPGGSGDMYAGLNEEERQALEEVTKMGFPPKAWFAYKEIGDGALTVLTPGVMQADPGYFEDFWTVSGYLGADPQSSASLARLQHKTVIEKVFLPQKQEATTSDGAMNMGVDEAWKMLTESEDAIPSFQLEKSPPENAYLEGSYIRIVSGAAAGLKIPLGSMKGNVATLGSAFGFFASLQSLAAIKPGDEVVLDNSDYLALQTYHRHQVPSKDYYVWDQFRDAAGEPLYPQRPFLVGPIIARGGAGSIQSGKFQGKMIVLQTLMDESAFPWQADWYRTKVKEHWGDKLDEQFRLWYVDHALHADTSSNDPLVELHTVSYVPALHQALLDLSAWVEKGIDPPTSTSYNVVDGQVVVPSAAAERKGIQPVIELKANGGDKAEVTINETVFFQAEIEAPPHTGQIVAAQWDFTGDASFAIEGNIVHVNENGSKAIVEASYSFAKPGTYFPVLRAASSRAGDRSNIYTQVLNLARVRVVVK</sequence>
<evidence type="ECO:0000313" key="2">
    <source>
        <dbReference type="Proteomes" id="UP000683139"/>
    </source>
</evidence>
<protein>
    <recommendedName>
        <fullName evidence="3">PKD domain-containing protein</fullName>
    </recommendedName>
</protein>
<dbReference type="AlphaFoldDB" id="A0A919YMA4"/>
<dbReference type="SUPFAM" id="SSF49299">
    <property type="entry name" value="PKD domain"/>
    <property type="match status" value="1"/>
</dbReference>
<evidence type="ECO:0008006" key="3">
    <source>
        <dbReference type="Google" id="ProtNLM"/>
    </source>
</evidence>
<accession>A0A919YMA4</accession>
<gene>
    <name evidence="1" type="ORF">J40TS1_17370</name>
</gene>
<dbReference type="Proteomes" id="UP000683139">
    <property type="component" value="Unassembled WGS sequence"/>
</dbReference>
<keyword evidence="2" id="KW-1185">Reference proteome</keyword>